<organism evidence="2 3">
    <name type="scientific">Lasiosphaeria hispida</name>
    <dbReference type="NCBI Taxonomy" id="260671"/>
    <lineage>
        <taxon>Eukaryota</taxon>
        <taxon>Fungi</taxon>
        <taxon>Dikarya</taxon>
        <taxon>Ascomycota</taxon>
        <taxon>Pezizomycotina</taxon>
        <taxon>Sordariomycetes</taxon>
        <taxon>Sordariomycetidae</taxon>
        <taxon>Sordariales</taxon>
        <taxon>Lasiosphaeriaceae</taxon>
        <taxon>Lasiosphaeria</taxon>
    </lineage>
</organism>
<evidence type="ECO:0000313" key="2">
    <source>
        <dbReference type="EMBL" id="KAK3338675.1"/>
    </source>
</evidence>
<evidence type="ECO:0000313" key="3">
    <source>
        <dbReference type="Proteomes" id="UP001275084"/>
    </source>
</evidence>
<reference evidence="2" key="1">
    <citation type="journal article" date="2023" name="Mol. Phylogenet. Evol.">
        <title>Genome-scale phylogeny and comparative genomics of the fungal order Sordariales.</title>
        <authorList>
            <person name="Hensen N."/>
            <person name="Bonometti L."/>
            <person name="Westerberg I."/>
            <person name="Brannstrom I.O."/>
            <person name="Guillou S."/>
            <person name="Cros-Aarteil S."/>
            <person name="Calhoun S."/>
            <person name="Haridas S."/>
            <person name="Kuo A."/>
            <person name="Mondo S."/>
            <person name="Pangilinan J."/>
            <person name="Riley R."/>
            <person name="LaButti K."/>
            <person name="Andreopoulos B."/>
            <person name="Lipzen A."/>
            <person name="Chen C."/>
            <person name="Yan M."/>
            <person name="Daum C."/>
            <person name="Ng V."/>
            <person name="Clum A."/>
            <person name="Steindorff A."/>
            <person name="Ohm R.A."/>
            <person name="Martin F."/>
            <person name="Silar P."/>
            <person name="Natvig D.O."/>
            <person name="Lalanne C."/>
            <person name="Gautier V."/>
            <person name="Ament-Velasquez S.L."/>
            <person name="Kruys A."/>
            <person name="Hutchinson M.I."/>
            <person name="Powell A.J."/>
            <person name="Barry K."/>
            <person name="Miller A.N."/>
            <person name="Grigoriev I.V."/>
            <person name="Debuchy R."/>
            <person name="Gladieux P."/>
            <person name="Hiltunen Thoren M."/>
            <person name="Johannesson H."/>
        </authorList>
    </citation>
    <scope>NUCLEOTIDE SEQUENCE</scope>
    <source>
        <strain evidence="2">CBS 955.72</strain>
    </source>
</reference>
<proteinExistence type="predicted"/>
<protein>
    <submittedName>
        <fullName evidence="2">Uncharacterized protein</fullName>
    </submittedName>
</protein>
<accession>A0AAJ0H4S0</accession>
<comment type="caution">
    <text evidence="2">The sequence shown here is derived from an EMBL/GenBank/DDBJ whole genome shotgun (WGS) entry which is preliminary data.</text>
</comment>
<sequence length="181" mass="20179">MHFLATLLLTLTPATMALKDNTFYITTRYTNGTVVTEELLNPSERIIVQEDGIHTIGQNVNTAPGPARLSKRFTDCWGSQLDESGVDSAVRQWKGYLAGQNMDLTSSSSSTRHVFYAAEGMKVYYCINAKSSSGNLDLKDFNYALEQMDAKCRRYEASYFRWDGSVEIVGKSNEGTEVCRG</sequence>
<dbReference type="Proteomes" id="UP001275084">
    <property type="component" value="Unassembled WGS sequence"/>
</dbReference>
<feature type="signal peptide" evidence="1">
    <location>
        <begin position="1"/>
        <end position="17"/>
    </location>
</feature>
<evidence type="ECO:0000256" key="1">
    <source>
        <dbReference type="SAM" id="SignalP"/>
    </source>
</evidence>
<keyword evidence="1" id="KW-0732">Signal</keyword>
<gene>
    <name evidence="2" type="ORF">B0T25DRAFT_523690</name>
</gene>
<name>A0AAJ0H4S0_9PEZI</name>
<dbReference type="EMBL" id="JAUIQD010000010">
    <property type="protein sequence ID" value="KAK3338675.1"/>
    <property type="molecule type" value="Genomic_DNA"/>
</dbReference>
<reference evidence="2" key="2">
    <citation type="submission" date="2023-06" db="EMBL/GenBank/DDBJ databases">
        <authorList>
            <consortium name="Lawrence Berkeley National Laboratory"/>
            <person name="Haridas S."/>
            <person name="Hensen N."/>
            <person name="Bonometti L."/>
            <person name="Westerberg I."/>
            <person name="Brannstrom I.O."/>
            <person name="Guillou S."/>
            <person name="Cros-Aarteil S."/>
            <person name="Calhoun S."/>
            <person name="Kuo A."/>
            <person name="Mondo S."/>
            <person name="Pangilinan J."/>
            <person name="Riley R."/>
            <person name="Labutti K."/>
            <person name="Andreopoulos B."/>
            <person name="Lipzen A."/>
            <person name="Chen C."/>
            <person name="Yanf M."/>
            <person name="Daum C."/>
            <person name="Ng V."/>
            <person name="Clum A."/>
            <person name="Steindorff A."/>
            <person name="Ohm R."/>
            <person name="Martin F."/>
            <person name="Silar P."/>
            <person name="Natvig D."/>
            <person name="Lalanne C."/>
            <person name="Gautier V."/>
            <person name="Ament-Velasquez S.L."/>
            <person name="Kruys A."/>
            <person name="Hutchinson M.I."/>
            <person name="Powell A.J."/>
            <person name="Barry K."/>
            <person name="Miller A.N."/>
            <person name="Grigoriev I.V."/>
            <person name="Debuchy R."/>
            <person name="Gladieux P."/>
            <person name="Thoren M.H."/>
            <person name="Johannesson H."/>
        </authorList>
    </citation>
    <scope>NUCLEOTIDE SEQUENCE</scope>
    <source>
        <strain evidence="2">CBS 955.72</strain>
    </source>
</reference>
<keyword evidence="3" id="KW-1185">Reference proteome</keyword>
<feature type="chain" id="PRO_5042487478" evidence="1">
    <location>
        <begin position="18"/>
        <end position="181"/>
    </location>
</feature>
<dbReference type="AlphaFoldDB" id="A0AAJ0H4S0"/>